<dbReference type="RefSeq" id="XP_001586333.1">
    <property type="nucleotide sequence ID" value="XM_001586283.1"/>
</dbReference>
<dbReference type="EMBL" id="CH476642">
    <property type="protein sequence ID" value="EDN98054.1"/>
    <property type="molecule type" value="Genomic_DNA"/>
</dbReference>
<proteinExistence type="predicted"/>
<gene>
    <name evidence="1" type="ORF">SS1G_12911</name>
</gene>
<dbReference type="AlphaFoldDB" id="A7F5N3"/>
<organism evidence="1 2">
    <name type="scientific">Sclerotinia sclerotiorum (strain ATCC 18683 / 1980 / Ss-1)</name>
    <name type="common">White mold</name>
    <name type="synonym">Whetzelinia sclerotiorum</name>
    <dbReference type="NCBI Taxonomy" id="665079"/>
    <lineage>
        <taxon>Eukaryota</taxon>
        <taxon>Fungi</taxon>
        <taxon>Dikarya</taxon>
        <taxon>Ascomycota</taxon>
        <taxon>Pezizomycotina</taxon>
        <taxon>Leotiomycetes</taxon>
        <taxon>Helotiales</taxon>
        <taxon>Sclerotiniaceae</taxon>
        <taxon>Sclerotinia</taxon>
    </lineage>
</organism>
<reference evidence="2" key="1">
    <citation type="journal article" date="2011" name="PLoS Genet.">
        <title>Genomic analysis of the necrotrophic fungal pathogens Sclerotinia sclerotiorum and Botrytis cinerea.</title>
        <authorList>
            <person name="Amselem J."/>
            <person name="Cuomo C.A."/>
            <person name="van Kan J.A."/>
            <person name="Viaud M."/>
            <person name="Benito E.P."/>
            <person name="Couloux A."/>
            <person name="Coutinho P.M."/>
            <person name="de Vries R.P."/>
            <person name="Dyer P.S."/>
            <person name="Fillinger S."/>
            <person name="Fournier E."/>
            <person name="Gout L."/>
            <person name="Hahn M."/>
            <person name="Kohn L."/>
            <person name="Lapalu N."/>
            <person name="Plummer K.M."/>
            <person name="Pradier J.M."/>
            <person name="Quevillon E."/>
            <person name="Sharon A."/>
            <person name="Simon A."/>
            <person name="ten Have A."/>
            <person name="Tudzynski B."/>
            <person name="Tudzynski P."/>
            <person name="Wincker P."/>
            <person name="Andrew M."/>
            <person name="Anthouard V."/>
            <person name="Beever R.E."/>
            <person name="Beffa R."/>
            <person name="Benoit I."/>
            <person name="Bouzid O."/>
            <person name="Brault B."/>
            <person name="Chen Z."/>
            <person name="Choquer M."/>
            <person name="Collemare J."/>
            <person name="Cotton P."/>
            <person name="Danchin E.G."/>
            <person name="Da Silva C."/>
            <person name="Gautier A."/>
            <person name="Giraud C."/>
            <person name="Giraud T."/>
            <person name="Gonzalez C."/>
            <person name="Grossetete S."/>
            <person name="Guldener U."/>
            <person name="Henrissat B."/>
            <person name="Howlett B.J."/>
            <person name="Kodira C."/>
            <person name="Kretschmer M."/>
            <person name="Lappartient A."/>
            <person name="Leroch M."/>
            <person name="Levis C."/>
            <person name="Mauceli E."/>
            <person name="Neuveglise C."/>
            <person name="Oeser B."/>
            <person name="Pearson M."/>
            <person name="Poulain J."/>
            <person name="Poussereau N."/>
            <person name="Quesneville H."/>
            <person name="Rascle C."/>
            <person name="Schumacher J."/>
            <person name="Segurens B."/>
            <person name="Sexton A."/>
            <person name="Silva E."/>
            <person name="Sirven C."/>
            <person name="Soanes D.M."/>
            <person name="Talbot N.J."/>
            <person name="Templeton M."/>
            <person name="Yandava C."/>
            <person name="Yarden O."/>
            <person name="Zeng Q."/>
            <person name="Rollins J.A."/>
            <person name="Lebrun M.H."/>
            <person name="Dickman M."/>
        </authorList>
    </citation>
    <scope>NUCLEOTIDE SEQUENCE [LARGE SCALE GENOMIC DNA]</scope>
    <source>
        <strain evidence="2">ATCC 18683 / 1980 / Ss-1</strain>
    </source>
</reference>
<name>A7F5N3_SCLS1</name>
<dbReference type="GeneID" id="5482240"/>
<evidence type="ECO:0000313" key="1">
    <source>
        <dbReference type="EMBL" id="EDN98054.1"/>
    </source>
</evidence>
<keyword evidence="2" id="KW-1185">Reference proteome</keyword>
<accession>A7F5N3</accession>
<evidence type="ECO:0000313" key="2">
    <source>
        <dbReference type="Proteomes" id="UP000001312"/>
    </source>
</evidence>
<protein>
    <submittedName>
        <fullName evidence="1">Uncharacterized protein</fullName>
    </submittedName>
</protein>
<dbReference type="KEGG" id="ssl:SS1G_12911"/>
<dbReference type="Proteomes" id="UP000001312">
    <property type="component" value="Unassembled WGS sequence"/>
</dbReference>
<sequence>MIDTIETTTIYIPFIREHRRSTVEGPELMTKLTLLSFSGGEGREIKS</sequence>
<dbReference type="InParanoid" id="A7F5N3"/>